<dbReference type="InterPro" id="IPR015946">
    <property type="entry name" value="KH_dom-like_a/b"/>
</dbReference>
<proteinExistence type="inferred from homology"/>
<evidence type="ECO:0000313" key="4">
    <source>
        <dbReference type="Proteomes" id="UP000261011"/>
    </source>
</evidence>
<evidence type="ECO:0000256" key="2">
    <source>
        <dbReference type="HAMAP-Rule" id="MF_00003"/>
    </source>
</evidence>
<dbReference type="SUPFAM" id="SSF89919">
    <property type="entry name" value="Ribosome-binding factor A, RbfA"/>
    <property type="match status" value="1"/>
</dbReference>
<keyword evidence="4" id="KW-1185">Reference proteome</keyword>
<comment type="subcellular location">
    <subcellularLocation>
        <location evidence="2">Cytoplasm</location>
    </subcellularLocation>
</comment>
<evidence type="ECO:0000313" key="3">
    <source>
        <dbReference type="EMBL" id="RGB77064.1"/>
    </source>
</evidence>
<evidence type="ECO:0000256" key="1">
    <source>
        <dbReference type="ARBA" id="ARBA00022517"/>
    </source>
</evidence>
<comment type="similarity">
    <text evidence="2">Belongs to the RbfA family.</text>
</comment>
<organism evidence="3 4">
    <name type="scientific">Anaerococcus nagyae</name>
    <dbReference type="NCBI Taxonomy" id="1755241"/>
    <lineage>
        <taxon>Bacteria</taxon>
        <taxon>Bacillati</taxon>
        <taxon>Bacillota</taxon>
        <taxon>Tissierellia</taxon>
        <taxon>Tissierellales</taxon>
        <taxon>Peptoniphilaceae</taxon>
        <taxon>Anaerococcus</taxon>
    </lineage>
</organism>
<protein>
    <recommendedName>
        <fullName evidence="2">Ribosome-binding factor A</fullName>
    </recommendedName>
</protein>
<dbReference type="Gene3D" id="3.30.300.20">
    <property type="match status" value="1"/>
</dbReference>
<dbReference type="NCBIfam" id="TIGR00082">
    <property type="entry name" value="rbfA"/>
    <property type="match status" value="1"/>
</dbReference>
<dbReference type="GO" id="GO:0043024">
    <property type="term" value="F:ribosomal small subunit binding"/>
    <property type="evidence" value="ECO:0007669"/>
    <property type="project" value="TreeGrafter"/>
</dbReference>
<dbReference type="InterPro" id="IPR020053">
    <property type="entry name" value="Ribosome-bd_factorA_CS"/>
</dbReference>
<dbReference type="Pfam" id="PF02033">
    <property type="entry name" value="RBFA"/>
    <property type="match status" value="1"/>
</dbReference>
<dbReference type="RefSeq" id="WP_117520676.1">
    <property type="nucleotide sequence ID" value="NZ_AP031484.1"/>
</dbReference>
<dbReference type="EMBL" id="QVEU01000002">
    <property type="protein sequence ID" value="RGB77064.1"/>
    <property type="molecule type" value="Genomic_DNA"/>
</dbReference>
<dbReference type="OrthoDB" id="307788at2"/>
<dbReference type="GO" id="GO:0005829">
    <property type="term" value="C:cytosol"/>
    <property type="evidence" value="ECO:0007669"/>
    <property type="project" value="TreeGrafter"/>
</dbReference>
<dbReference type="PROSITE" id="PS01319">
    <property type="entry name" value="RBFA"/>
    <property type="match status" value="1"/>
</dbReference>
<name>A0A3E2TKN6_9FIRM</name>
<gene>
    <name evidence="2 3" type="primary">rbfA</name>
    <name evidence="3" type="ORF">DXA39_02225</name>
</gene>
<comment type="caution">
    <text evidence="3">The sequence shown here is derived from an EMBL/GenBank/DDBJ whole genome shotgun (WGS) entry which is preliminary data.</text>
</comment>
<keyword evidence="1 2" id="KW-0690">Ribosome biogenesis</keyword>
<sequence>MKKIRTERIGAEIQKELSKIIRDDLNDPRLSDTAAVSVIEVRVTNDLSFADCYISVLGDTSKKEDVLDALNQAKGYIKMLIGDRMRLRSMPEFRFKLDESIEYGVYMDKLIKETIEKDERTHQEDEN</sequence>
<dbReference type="InterPro" id="IPR000238">
    <property type="entry name" value="RbfA"/>
</dbReference>
<dbReference type="PANTHER" id="PTHR33515:SF1">
    <property type="entry name" value="RIBOSOME-BINDING FACTOR A, CHLOROPLASTIC-RELATED"/>
    <property type="match status" value="1"/>
</dbReference>
<dbReference type="InterPro" id="IPR023799">
    <property type="entry name" value="RbfA_dom_sf"/>
</dbReference>
<dbReference type="PANTHER" id="PTHR33515">
    <property type="entry name" value="RIBOSOME-BINDING FACTOR A, CHLOROPLASTIC-RELATED"/>
    <property type="match status" value="1"/>
</dbReference>
<dbReference type="GO" id="GO:0030490">
    <property type="term" value="P:maturation of SSU-rRNA"/>
    <property type="evidence" value="ECO:0007669"/>
    <property type="project" value="UniProtKB-UniRule"/>
</dbReference>
<dbReference type="AlphaFoldDB" id="A0A3E2TKN6"/>
<dbReference type="Proteomes" id="UP000261011">
    <property type="component" value="Unassembled WGS sequence"/>
</dbReference>
<reference evidence="3 4" key="1">
    <citation type="submission" date="2018-08" db="EMBL/GenBank/DDBJ databases">
        <title>A genome reference for cultivated species of the human gut microbiota.</title>
        <authorList>
            <person name="Zou Y."/>
            <person name="Xue W."/>
            <person name="Luo G."/>
        </authorList>
    </citation>
    <scope>NUCLEOTIDE SEQUENCE [LARGE SCALE GENOMIC DNA]</scope>
    <source>
        <strain evidence="3 4">OF01-3</strain>
    </source>
</reference>
<comment type="subunit">
    <text evidence="2">Monomer. Binds 30S ribosomal subunits, but not 50S ribosomal subunits or 70S ribosomes.</text>
</comment>
<dbReference type="HAMAP" id="MF_00003">
    <property type="entry name" value="RbfA"/>
    <property type="match status" value="1"/>
</dbReference>
<accession>A0A3E2TKN6</accession>
<keyword evidence="2" id="KW-0963">Cytoplasm</keyword>
<comment type="function">
    <text evidence="2">One of several proteins that assist in the late maturation steps of the functional core of the 30S ribosomal subunit. Associates with free 30S ribosomal subunits (but not with 30S subunits that are part of 70S ribosomes or polysomes). Required for efficient processing of 16S rRNA. May interact with the 5'-terminal helix region of 16S rRNA.</text>
</comment>